<keyword evidence="2" id="KW-1185">Reference proteome</keyword>
<proteinExistence type="predicted"/>
<sequence length="242" mass="26530">MLFRLLMLCRALLLLPLVLAAQPGTKPVYLSNQALAVENSPPDFGNHFAVLNLDLIDAIVANVNTTDEGKKWINNTAKWIDVVHKQTPQLLNIFTRIYFSTSQRPEVGPDTPFASVAKGLGNLTESSPKSHIYKAFKTQDDDAVVPKTRYYAGAGNSIEEILNSQKIDTVILSGIRTSGVVLATALRLFDLDYNVYVISNNTIEPGPSGEKIQHSILYDIFPKIPVKVITIEEALAGLKPLG</sequence>
<organism evidence="1 2">
    <name type="scientific">Aspergillus melleus</name>
    <dbReference type="NCBI Taxonomy" id="138277"/>
    <lineage>
        <taxon>Eukaryota</taxon>
        <taxon>Fungi</taxon>
        <taxon>Dikarya</taxon>
        <taxon>Ascomycota</taxon>
        <taxon>Pezizomycotina</taxon>
        <taxon>Eurotiomycetes</taxon>
        <taxon>Eurotiomycetidae</taxon>
        <taxon>Eurotiales</taxon>
        <taxon>Aspergillaceae</taxon>
        <taxon>Aspergillus</taxon>
        <taxon>Aspergillus subgen. Circumdati</taxon>
    </lineage>
</organism>
<evidence type="ECO:0000313" key="2">
    <source>
        <dbReference type="Proteomes" id="UP001177260"/>
    </source>
</evidence>
<dbReference type="EMBL" id="JAOPJF010000009">
    <property type="protein sequence ID" value="KAK1148071.1"/>
    <property type="molecule type" value="Genomic_DNA"/>
</dbReference>
<name>A0ACC3BCE1_9EURO</name>
<dbReference type="Proteomes" id="UP001177260">
    <property type="component" value="Unassembled WGS sequence"/>
</dbReference>
<accession>A0ACC3BCE1</accession>
<gene>
    <name evidence="1" type="ORF">N8T08_010706</name>
</gene>
<evidence type="ECO:0000313" key="1">
    <source>
        <dbReference type="EMBL" id="KAK1148071.1"/>
    </source>
</evidence>
<reference evidence="1 2" key="1">
    <citation type="journal article" date="2023" name="ACS Omega">
        <title>Identification of the Neoaspergillic Acid Biosynthesis Gene Cluster by Establishing an In Vitro CRISPR-Ribonucleoprotein Genetic System in Aspergillus melleus.</title>
        <authorList>
            <person name="Yuan B."/>
            <person name="Grau M.F."/>
            <person name="Murata R.M."/>
            <person name="Torok T."/>
            <person name="Venkateswaran K."/>
            <person name="Stajich J.E."/>
            <person name="Wang C.C.C."/>
        </authorList>
    </citation>
    <scope>NUCLEOTIDE SEQUENCE [LARGE SCALE GENOMIC DNA]</scope>
    <source>
        <strain evidence="1 2">IMV 1140</strain>
    </source>
</reference>
<protein>
    <submittedName>
        <fullName evidence="1">Uncharacterized protein</fullName>
    </submittedName>
</protein>
<comment type="caution">
    <text evidence="1">The sequence shown here is derived from an EMBL/GenBank/DDBJ whole genome shotgun (WGS) entry which is preliminary data.</text>
</comment>